<evidence type="ECO:0000256" key="5">
    <source>
        <dbReference type="ARBA" id="ARBA00022984"/>
    </source>
</evidence>
<gene>
    <name evidence="10" type="ORF">ACFQ2X_04410</name>
</gene>
<dbReference type="InterPro" id="IPR005490">
    <property type="entry name" value="LD_TPept_cat_dom"/>
</dbReference>
<feature type="active site" description="Nucleophile" evidence="7">
    <location>
        <position position="136"/>
    </location>
</feature>
<dbReference type="Pfam" id="PF03734">
    <property type="entry name" value="YkuD"/>
    <property type="match status" value="1"/>
</dbReference>
<evidence type="ECO:0000256" key="7">
    <source>
        <dbReference type="PROSITE-ProRule" id="PRU01373"/>
    </source>
</evidence>
<evidence type="ECO:0000259" key="9">
    <source>
        <dbReference type="PROSITE" id="PS52029"/>
    </source>
</evidence>
<evidence type="ECO:0000256" key="2">
    <source>
        <dbReference type="ARBA" id="ARBA00005992"/>
    </source>
</evidence>
<name>A0ABW3U8M3_9GAMM</name>
<keyword evidence="3 10" id="KW-0808">Transferase</keyword>
<dbReference type="Proteomes" id="UP001597264">
    <property type="component" value="Unassembled WGS sequence"/>
</dbReference>
<keyword evidence="11" id="KW-1185">Reference proteome</keyword>
<dbReference type="EMBL" id="JBHTLR010000005">
    <property type="protein sequence ID" value="MFD1215831.1"/>
    <property type="molecule type" value="Genomic_DNA"/>
</dbReference>
<organism evidence="10 11">
    <name type="scientific">Microbulbifer celer</name>
    <dbReference type="NCBI Taxonomy" id="435905"/>
    <lineage>
        <taxon>Bacteria</taxon>
        <taxon>Pseudomonadati</taxon>
        <taxon>Pseudomonadota</taxon>
        <taxon>Gammaproteobacteria</taxon>
        <taxon>Cellvibrionales</taxon>
        <taxon>Microbulbiferaceae</taxon>
        <taxon>Microbulbifer</taxon>
    </lineage>
</organism>
<evidence type="ECO:0000256" key="8">
    <source>
        <dbReference type="SAM" id="SignalP"/>
    </source>
</evidence>
<proteinExistence type="inferred from homology"/>
<evidence type="ECO:0000313" key="11">
    <source>
        <dbReference type="Proteomes" id="UP001597264"/>
    </source>
</evidence>
<keyword evidence="6 7" id="KW-0961">Cell wall biogenesis/degradation</keyword>
<dbReference type="EC" id="2.-.-.-" evidence="10"/>
<comment type="pathway">
    <text evidence="1 7">Cell wall biogenesis; peptidoglycan biosynthesis.</text>
</comment>
<protein>
    <submittedName>
        <fullName evidence="10">Murein L,D-transpeptidase family protein</fullName>
        <ecNumber evidence="10">2.-.-.-</ecNumber>
    </submittedName>
</protein>
<evidence type="ECO:0000256" key="4">
    <source>
        <dbReference type="ARBA" id="ARBA00022960"/>
    </source>
</evidence>
<dbReference type="PROSITE" id="PS52029">
    <property type="entry name" value="LD_TPASE"/>
    <property type="match status" value="1"/>
</dbReference>
<keyword evidence="4 7" id="KW-0133">Cell shape</keyword>
<dbReference type="PANTHER" id="PTHR36699:SF1">
    <property type="entry name" value="L,D-TRANSPEPTIDASE YAFK-RELATED"/>
    <property type="match status" value="1"/>
</dbReference>
<evidence type="ECO:0000256" key="6">
    <source>
        <dbReference type="ARBA" id="ARBA00023316"/>
    </source>
</evidence>
<evidence type="ECO:0000256" key="3">
    <source>
        <dbReference type="ARBA" id="ARBA00022679"/>
    </source>
</evidence>
<feature type="active site" description="Proton donor/acceptor" evidence="7">
    <location>
        <position position="114"/>
    </location>
</feature>
<reference evidence="11" key="1">
    <citation type="journal article" date="2019" name="Int. J. Syst. Evol. Microbiol.">
        <title>The Global Catalogue of Microorganisms (GCM) 10K type strain sequencing project: providing services to taxonomists for standard genome sequencing and annotation.</title>
        <authorList>
            <consortium name="The Broad Institute Genomics Platform"/>
            <consortium name="The Broad Institute Genome Sequencing Center for Infectious Disease"/>
            <person name="Wu L."/>
            <person name="Ma J."/>
        </authorList>
    </citation>
    <scope>NUCLEOTIDE SEQUENCE [LARGE SCALE GENOMIC DNA]</scope>
    <source>
        <strain evidence="11">CCUG 54356</strain>
    </source>
</reference>
<dbReference type="PANTHER" id="PTHR36699">
    <property type="entry name" value="LD-TRANSPEPTIDASE"/>
    <property type="match status" value="1"/>
</dbReference>
<dbReference type="SUPFAM" id="SSF141523">
    <property type="entry name" value="L,D-transpeptidase catalytic domain-like"/>
    <property type="match status" value="1"/>
</dbReference>
<accession>A0ABW3U8M3</accession>
<keyword evidence="5 7" id="KW-0573">Peptidoglycan synthesis</keyword>
<feature type="chain" id="PRO_5046361469" evidence="8">
    <location>
        <begin position="19"/>
        <end position="161"/>
    </location>
</feature>
<dbReference type="InterPro" id="IPR038063">
    <property type="entry name" value="Transpep_catalytic_dom"/>
</dbReference>
<feature type="domain" description="L,D-TPase catalytic" evidence="9">
    <location>
        <begin position="24"/>
        <end position="160"/>
    </location>
</feature>
<feature type="signal peptide" evidence="8">
    <location>
        <begin position="1"/>
        <end position="18"/>
    </location>
</feature>
<dbReference type="GO" id="GO:0016740">
    <property type="term" value="F:transferase activity"/>
    <property type="evidence" value="ECO:0007669"/>
    <property type="project" value="UniProtKB-KW"/>
</dbReference>
<comment type="similarity">
    <text evidence="2">Belongs to the YkuD family.</text>
</comment>
<dbReference type="CDD" id="cd16913">
    <property type="entry name" value="YkuD_like"/>
    <property type="match status" value="1"/>
</dbReference>
<dbReference type="RefSeq" id="WP_230436411.1">
    <property type="nucleotide sequence ID" value="NZ_CP087715.1"/>
</dbReference>
<evidence type="ECO:0000256" key="1">
    <source>
        <dbReference type="ARBA" id="ARBA00004752"/>
    </source>
</evidence>
<evidence type="ECO:0000313" key="10">
    <source>
        <dbReference type="EMBL" id="MFD1215831.1"/>
    </source>
</evidence>
<dbReference type="Gene3D" id="2.40.440.10">
    <property type="entry name" value="L,D-transpeptidase catalytic domain-like"/>
    <property type="match status" value="1"/>
</dbReference>
<sequence length="161" mass="18529">MRTIILILALLAPAFAVAKIKPVDEVVVYKSKHLMQLKRNGRVVKSYKVVFGQNPVGHKQYEGDQRTPEGRYTLNWKKKNSTYYRAIHISYPNAQDRARARKMGRSPGGLIMIHGQKPQWKNIEKYLTRMNWTNGCIAVTNPEMDEIWAMVDTGTPIEIFP</sequence>
<keyword evidence="8" id="KW-0732">Signal</keyword>
<comment type="caution">
    <text evidence="10">The sequence shown here is derived from an EMBL/GenBank/DDBJ whole genome shotgun (WGS) entry which is preliminary data.</text>
</comment>